<sequence length="1172" mass="131766">MSNVQRAVGSENLSSLGSTHDPKTDPKHRAKSNDLGWKYGYWPDLNDKNLVRCKLCDKDTKGGIRRLKEHLTGGYGDVKKCLKVTEEISKEIRDFMAKHKKMKAAIEIDEDDPHNEMGASQNSRTEPSSGTVAPKRKEVFLEEKAHKHVRGSMDTFVRRTPEDVIDERWSKRASQTTLENRMRSEEERQKLRSYFARWAYESGVPFNALKSKSFHILVEAIGQYGPGFKPPSMHDYRVSLLKSEMEAIKQIKEKHQIAWRKYGCTLMSDGWTDKRGRHLINFLVNSPDGTFFLGSVDASSQIQDANMLFDLFDKKVCEIGEDNVIQLVTDNAANCKKAGELLMRRRKKLFWTPCAAHCIDLMLEDVGKIKSFKNVINKAMKMTSFIYRHARILDAMRGKTKGADLVRAGVTRFASSFLTLQSILKHQEPLRQLFVSDDWVKCKVSSTQAGKNVEDTVLSSHFWNVVKDCLRASLPLLQLLRIVDGDERPALPEVFMAMEETKKNIKENFGDRDKEWQKIITIVENRWENQMDRPLYSAAFFVNPSKYFKCLLMHPEKSWHNISDAFNDVVARLEPDINLQDKIIEQATHYSEANGSFAKEMAIRQREILSPISWWQRHGSSAPDLCKIAIRLLSLCCSSSGCERNWSTFEFIHIHDLTMIGAKDKPVNGHLNLNDLLSELHYDNWTLLHPAGRRPLARFKHSVAVAQGKLFVIGGSRNGRYFSDVQAFDLRSLTWSVLNPRHDAENLGSDSSILQAVFPAIAAHSLVEWENKLLVVAGHSKENSDSVIVWSIDIETMALSVLKTHGKVPVARGGQSVTIVGSKLIMFGGEDRKRQLLNDLHILDLSTMTWAAVETKNTPPSPRFDHTATKHAGQYLFIFGGSTQSSCFSDLHVLDLQTMEWSQPDVQGVAVTPRGGHAGAAVGDLWYLVGGGNTTSGATETIVLNMSKLIWSIATDVPAQDPLASEGLSLSTISMDGESLLIAFGGYNGKYSNELFVLKPKRKTTMKPKLYQSPAAAAAAASVTAAYAFATSTETKIVDHVDKDLRIEQAATRPEESPAVAEILTSEKKKLESNLVEIRRENTKVKGNLEDARNQQSSLAMEFKAVGSQLEAERSRCLKLEMQISDIHRRLDLADSLERELAFLRQHRTQNERDATEGQVQSSGSLLRWMTG</sequence>
<dbReference type="InterPro" id="IPR015915">
    <property type="entry name" value="Kelch-typ_b-propeller"/>
</dbReference>
<evidence type="ECO:0000256" key="2">
    <source>
        <dbReference type="ARBA" id="ARBA00022737"/>
    </source>
</evidence>
<dbReference type="InterPro" id="IPR056819">
    <property type="entry name" value="ACBP4-6_C"/>
</dbReference>
<evidence type="ECO:0000256" key="4">
    <source>
        <dbReference type="SAM" id="MobiDB-lite"/>
    </source>
</evidence>
<dbReference type="Pfam" id="PF01344">
    <property type="entry name" value="Kelch_1"/>
    <property type="match status" value="1"/>
</dbReference>
<protein>
    <submittedName>
        <fullName evidence="8">Acyl-CoA-binding domain-containing protein 4</fullName>
    </submittedName>
</protein>
<feature type="coiled-coil region" evidence="3">
    <location>
        <begin position="1061"/>
        <end position="1095"/>
    </location>
</feature>
<dbReference type="Proteomes" id="UP001418222">
    <property type="component" value="Unassembled WGS sequence"/>
</dbReference>
<feature type="region of interest" description="Disordered" evidence="4">
    <location>
        <begin position="1"/>
        <end position="32"/>
    </location>
</feature>
<feature type="domain" description="HAT C-terminal dimerisation" evidence="6">
    <location>
        <begin position="603"/>
        <end position="649"/>
    </location>
</feature>
<feature type="compositionally biased region" description="Polar residues" evidence="4">
    <location>
        <begin position="1"/>
        <end position="18"/>
    </location>
</feature>
<dbReference type="Pfam" id="PF04937">
    <property type="entry name" value="DUF659"/>
    <property type="match status" value="1"/>
</dbReference>
<keyword evidence="9" id="KW-1185">Reference proteome</keyword>
<accession>A0AAP0G919</accession>
<dbReference type="InterPro" id="IPR012337">
    <property type="entry name" value="RNaseH-like_sf"/>
</dbReference>
<name>A0AAP0G919_9ASPA</name>
<dbReference type="Pfam" id="PF24922">
    <property type="entry name" value="ACBP4_C"/>
    <property type="match status" value="1"/>
</dbReference>
<feature type="domain" description="DUF659" evidence="5">
    <location>
        <begin position="231"/>
        <end position="380"/>
    </location>
</feature>
<comment type="caution">
    <text evidence="8">The sequence shown here is derived from an EMBL/GenBank/DDBJ whole genome shotgun (WGS) entry which is preliminary data.</text>
</comment>
<evidence type="ECO:0000256" key="3">
    <source>
        <dbReference type="SAM" id="Coils"/>
    </source>
</evidence>
<evidence type="ECO:0000313" key="9">
    <source>
        <dbReference type="Proteomes" id="UP001418222"/>
    </source>
</evidence>
<organism evidence="8 9">
    <name type="scientific">Platanthera zijinensis</name>
    <dbReference type="NCBI Taxonomy" id="2320716"/>
    <lineage>
        <taxon>Eukaryota</taxon>
        <taxon>Viridiplantae</taxon>
        <taxon>Streptophyta</taxon>
        <taxon>Embryophyta</taxon>
        <taxon>Tracheophyta</taxon>
        <taxon>Spermatophyta</taxon>
        <taxon>Magnoliopsida</taxon>
        <taxon>Liliopsida</taxon>
        <taxon>Asparagales</taxon>
        <taxon>Orchidaceae</taxon>
        <taxon>Orchidoideae</taxon>
        <taxon>Orchideae</taxon>
        <taxon>Orchidinae</taxon>
        <taxon>Platanthera</taxon>
    </lineage>
</organism>
<dbReference type="Gene3D" id="2.120.10.80">
    <property type="entry name" value="Kelch-type beta propeller"/>
    <property type="match status" value="2"/>
</dbReference>
<keyword evidence="2" id="KW-0677">Repeat</keyword>
<evidence type="ECO:0000259" key="5">
    <source>
        <dbReference type="Pfam" id="PF04937"/>
    </source>
</evidence>
<dbReference type="Pfam" id="PF05699">
    <property type="entry name" value="Dimer_Tnp_hAT"/>
    <property type="match status" value="1"/>
</dbReference>
<evidence type="ECO:0000256" key="1">
    <source>
        <dbReference type="ARBA" id="ARBA00022441"/>
    </source>
</evidence>
<feature type="compositionally biased region" description="Polar residues" evidence="4">
    <location>
        <begin position="118"/>
        <end position="131"/>
    </location>
</feature>
<dbReference type="InterPro" id="IPR008906">
    <property type="entry name" value="HATC_C_dom"/>
</dbReference>
<keyword evidence="1" id="KW-0880">Kelch repeat</keyword>
<dbReference type="InterPro" id="IPR007021">
    <property type="entry name" value="DUF659"/>
</dbReference>
<feature type="domain" description="Acyl-CoA-binding" evidence="7">
    <location>
        <begin position="1062"/>
        <end position="1158"/>
    </location>
</feature>
<evidence type="ECO:0000259" key="6">
    <source>
        <dbReference type="Pfam" id="PF05699"/>
    </source>
</evidence>
<dbReference type="SUPFAM" id="SSF117281">
    <property type="entry name" value="Kelch motif"/>
    <property type="match status" value="1"/>
</dbReference>
<evidence type="ECO:0000259" key="7">
    <source>
        <dbReference type="Pfam" id="PF24922"/>
    </source>
</evidence>
<dbReference type="InterPro" id="IPR006652">
    <property type="entry name" value="Kelch_1"/>
</dbReference>
<reference evidence="8 9" key="1">
    <citation type="journal article" date="2022" name="Nat. Plants">
        <title>Genomes of leafy and leafless Platanthera orchids illuminate the evolution of mycoheterotrophy.</title>
        <authorList>
            <person name="Li M.H."/>
            <person name="Liu K.W."/>
            <person name="Li Z."/>
            <person name="Lu H.C."/>
            <person name="Ye Q.L."/>
            <person name="Zhang D."/>
            <person name="Wang J.Y."/>
            <person name="Li Y.F."/>
            <person name="Zhong Z.M."/>
            <person name="Liu X."/>
            <person name="Yu X."/>
            <person name="Liu D.K."/>
            <person name="Tu X.D."/>
            <person name="Liu B."/>
            <person name="Hao Y."/>
            <person name="Liao X.Y."/>
            <person name="Jiang Y.T."/>
            <person name="Sun W.H."/>
            <person name="Chen J."/>
            <person name="Chen Y.Q."/>
            <person name="Ai Y."/>
            <person name="Zhai J.W."/>
            <person name="Wu S.S."/>
            <person name="Zhou Z."/>
            <person name="Hsiao Y.Y."/>
            <person name="Wu W.L."/>
            <person name="Chen Y.Y."/>
            <person name="Lin Y.F."/>
            <person name="Hsu J.L."/>
            <person name="Li C.Y."/>
            <person name="Wang Z.W."/>
            <person name="Zhao X."/>
            <person name="Zhong W.Y."/>
            <person name="Ma X.K."/>
            <person name="Ma L."/>
            <person name="Huang J."/>
            <person name="Chen G.Z."/>
            <person name="Huang M.Z."/>
            <person name="Huang L."/>
            <person name="Peng D.H."/>
            <person name="Luo Y.B."/>
            <person name="Zou S.Q."/>
            <person name="Chen S.P."/>
            <person name="Lan S."/>
            <person name="Tsai W.C."/>
            <person name="Van de Peer Y."/>
            <person name="Liu Z.J."/>
        </authorList>
    </citation>
    <scope>NUCLEOTIDE SEQUENCE [LARGE SCALE GENOMIC DNA]</scope>
    <source>
        <strain evidence="8">Lor287</strain>
    </source>
</reference>
<feature type="region of interest" description="Disordered" evidence="4">
    <location>
        <begin position="109"/>
        <end position="132"/>
    </location>
</feature>
<dbReference type="Pfam" id="PF24681">
    <property type="entry name" value="Kelch_KLHDC2_KLHL20_DRC7"/>
    <property type="match status" value="1"/>
</dbReference>
<gene>
    <name evidence="8" type="primary">ACBP4</name>
    <name evidence="8" type="ORF">KSP39_PZI008189</name>
</gene>
<dbReference type="PANTHER" id="PTHR46093">
    <property type="entry name" value="ACYL-COA-BINDING DOMAIN-CONTAINING PROTEIN 5"/>
    <property type="match status" value="1"/>
</dbReference>
<dbReference type="PANTHER" id="PTHR46093:SF5">
    <property type="entry name" value="OS02G0822800 PROTEIN"/>
    <property type="match status" value="1"/>
</dbReference>
<keyword evidence="3" id="KW-0175">Coiled coil</keyword>
<proteinExistence type="predicted"/>
<dbReference type="EMBL" id="JBBWWQ010000006">
    <property type="protein sequence ID" value="KAK8944902.1"/>
    <property type="molecule type" value="Genomic_DNA"/>
</dbReference>
<dbReference type="AlphaFoldDB" id="A0AAP0G919"/>
<evidence type="ECO:0000313" key="8">
    <source>
        <dbReference type="EMBL" id="KAK8944902.1"/>
    </source>
</evidence>
<dbReference type="SUPFAM" id="SSF53098">
    <property type="entry name" value="Ribonuclease H-like"/>
    <property type="match status" value="1"/>
</dbReference>
<dbReference type="GO" id="GO:0046983">
    <property type="term" value="F:protein dimerization activity"/>
    <property type="evidence" value="ECO:0007669"/>
    <property type="project" value="InterPro"/>
</dbReference>